<reference evidence="2" key="1">
    <citation type="journal article" date="2021" name="Proc. Natl. Acad. Sci. U.S.A.">
        <title>Three genomes in the algal genus Volvox reveal the fate of a haploid sex-determining region after a transition to homothallism.</title>
        <authorList>
            <person name="Yamamoto K."/>
            <person name="Hamaji T."/>
            <person name="Kawai-Toyooka H."/>
            <person name="Matsuzaki R."/>
            <person name="Takahashi F."/>
            <person name="Nishimura Y."/>
            <person name="Kawachi M."/>
            <person name="Noguchi H."/>
            <person name="Minakuchi Y."/>
            <person name="Umen J.G."/>
            <person name="Toyoda A."/>
            <person name="Nozaki H."/>
        </authorList>
    </citation>
    <scope>NUCLEOTIDE SEQUENCE</scope>
    <source>
        <strain evidence="2">NIES-3780</strain>
    </source>
</reference>
<evidence type="ECO:0000313" key="3">
    <source>
        <dbReference type="Proteomes" id="UP000747399"/>
    </source>
</evidence>
<feature type="region of interest" description="Disordered" evidence="1">
    <location>
        <begin position="65"/>
        <end position="150"/>
    </location>
</feature>
<feature type="compositionally biased region" description="Polar residues" evidence="1">
    <location>
        <begin position="134"/>
        <end position="150"/>
    </location>
</feature>
<evidence type="ECO:0000313" key="2">
    <source>
        <dbReference type="EMBL" id="GIL62880.1"/>
    </source>
</evidence>
<evidence type="ECO:0000256" key="1">
    <source>
        <dbReference type="SAM" id="MobiDB-lite"/>
    </source>
</evidence>
<dbReference type="Proteomes" id="UP000747399">
    <property type="component" value="Unassembled WGS sequence"/>
</dbReference>
<feature type="compositionally biased region" description="Low complexity" evidence="1">
    <location>
        <begin position="90"/>
        <end position="108"/>
    </location>
</feature>
<dbReference type="EMBL" id="BNCO01000054">
    <property type="protein sequence ID" value="GIL62880.1"/>
    <property type="molecule type" value="Genomic_DNA"/>
</dbReference>
<comment type="caution">
    <text evidence="2">The sequence shown here is derived from an EMBL/GenBank/DDBJ whole genome shotgun (WGS) entry which is preliminary data.</text>
</comment>
<protein>
    <submittedName>
        <fullName evidence="2">Uncharacterized protein</fullName>
    </submittedName>
</protein>
<feature type="non-terminal residue" evidence="2">
    <location>
        <position position="150"/>
    </location>
</feature>
<keyword evidence="3" id="KW-1185">Reference proteome</keyword>
<accession>A0A8J4FAC0</accession>
<feature type="non-terminal residue" evidence="2">
    <location>
        <position position="1"/>
    </location>
</feature>
<feature type="compositionally biased region" description="Low complexity" evidence="1">
    <location>
        <begin position="65"/>
        <end position="83"/>
    </location>
</feature>
<gene>
    <name evidence="2" type="ORF">Vafri_17088</name>
</gene>
<name>A0A8J4FAC0_9CHLO</name>
<sequence length="150" mass="15676">SAFLRPQLIIIFFIYPYQYIPSGLTLSTSYSHAAALSCCSRDCSLKCCRDANDCSRSSCARANEAACSSPPSAAPRAPSSNSARTFSSRATLRPAPRPVAVAPPTALASANVTSPGQPEMKPITTAAAKLSPHPTVSNTSTYVNNPDPQG</sequence>
<organism evidence="2 3">
    <name type="scientific">Volvox africanus</name>
    <dbReference type="NCBI Taxonomy" id="51714"/>
    <lineage>
        <taxon>Eukaryota</taxon>
        <taxon>Viridiplantae</taxon>
        <taxon>Chlorophyta</taxon>
        <taxon>core chlorophytes</taxon>
        <taxon>Chlorophyceae</taxon>
        <taxon>CS clade</taxon>
        <taxon>Chlamydomonadales</taxon>
        <taxon>Volvocaceae</taxon>
        <taxon>Volvox</taxon>
    </lineage>
</organism>
<proteinExistence type="predicted"/>
<dbReference type="AlphaFoldDB" id="A0A8J4FAC0"/>